<accession>A0A382R371</accession>
<feature type="non-terminal residue" evidence="1">
    <location>
        <position position="138"/>
    </location>
</feature>
<reference evidence="1" key="1">
    <citation type="submission" date="2018-05" db="EMBL/GenBank/DDBJ databases">
        <authorList>
            <person name="Lanie J.A."/>
            <person name="Ng W.-L."/>
            <person name="Kazmierczak K.M."/>
            <person name="Andrzejewski T.M."/>
            <person name="Davidsen T.M."/>
            <person name="Wayne K.J."/>
            <person name="Tettelin H."/>
            <person name="Glass J.I."/>
            <person name="Rusch D."/>
            <person name="Podicherti R."/>
            <person name="Tsui H.-C.T."/>
            <person name="Winkler M.E."/>
        </authorList>
    </citation>
    <scope>NUCLEOTIDE SEQUENCE</scope>
</reference>
<evidence type="ECO:0008006" key="2">
    <source>
        <dbReference type="Google" id="ProtNLM"/>
    </source>
</evidence>
<gene>
    <name evidence="1" type="ORF">METZ01_LOCUS344514</name>
</gene>
<name>A0A382R371_9ZZZZ</name>
<proteinExistence type="predicted"/>
<protein>
    <recommendedName>
        <fullName evidence="2">Phytanoyl-CoA dioxygenase family protein</fullName>
    </recommendedName>
</protein>
<sequence>MASENYLLSDEDMRHFITRGYVQVHTDFEDNLHQKIYDQVEHILETEGNPGNNILPRIPNIQKVFDHPKVVGTLTSLLGENYVIHPHRYCHLRDPGSGDQGWHKDDYIFDQNVRHHRFRWVMAFYYPQDVTADMGATA</sequence>
<dbReference type="AlphaFoldDB" id="A0A382R371"/>
<dbReference type="EMBL" id="UINC01118496">
    <property type="protein sequence ID" value="SVC91660.1"/>
    <property type="molecule type" value="Genomic_DNA"/>
</dbReference>
<evidence type="ECO:0000313" key="1">
    <source>
        <dbReference type="EMBL" id="SVC91660.1"/>
    </source>
</evidence>
<organism evidence="1">
    <name type="scientific">marine metagenome</name>
    <dbReference type="NCBI Taxonomy" id="408172"/>
    <lineage>
        <taxon>unclassified sequences</taxon>
        <taxon>metagenomes</taxon>
        <taxon>ecological metagenomes</taxon>
    </lineage>
</organism>
<dbReference type="SUPFAM" id="SSF51197">
    <property type="entry name" value="Clavaminate synthase-like"/>
    <property type="match status" value="1"/>
</dbReference>
<dbReference type="Gene3D" id="2.60.120.620">
    <property type="entry name" value="q2cbj1_9rhob like domain"/>
    <property type="match status" value="1"/>
</dbReference>